<evidence type="ECO:0000256" key="13">
    <source>
        <dbReference type="ARBA" id="ARBA00023180"/>
    </source>
</evidence>
<dbReference type="InterPro" id="IPR008979">
    <property type="entry name" value="Galactose-bd-like_sf"/>
</dbReference>
<dbReference type="GO" id="GO:0005005">
    <property type="term" value="F:transmembrane-ephrin receptor activity"/>
    <property type="evidence" value="ECO:0007669"/>
    <property type="project" value="TreeGrafter"/>
</dbReference>
<keyword evidence="11" id="KW-0829">Tyrosine-protein kinase</keyword>
<dbReference type="Pfam" id="PF01404">
    <property type="entry name" value="Ephrin_lbd"/>
    <property type="match status" value="1"/>
</dbReference>
<evidence type="ECO:0000256" key="4">
    <source>
        <dbReference type="ARBA" id="ARBA00022692"/>
    </source>
</evidence>
<gene>
    <name evidence="16" type="ORF">CCH79_00017567</name>
</gene>
<keyword evidence="4" id="KW-0812">Transmembrane</keyword>
<evidence type="ECO:0000256" key="11">
    <source>
        <dbReference type="ARBA" id="ARBA00023137"/>
    </source>
</evidence>
<comment type="caution">
    <text evidence="16">The sequence shown here is derived from an EMBL/GenBank/DDBJ whole genome shotgun (WGS) entry which is preliminary data.</text>
</comment>
<dbReference type="FunFam" id="2.60.120.260:FF:000001">
    <property type="entry name" value="Ephrin type-A receptor 7"/>
    <property type="match status" value="1"/>
</dbReference>
<evidence type="ECO:0000313" key="17">
    <source>
        <dbReference type="Proteomes" id="UP000250572"/>
    </source>
</evidence>
<feature type="region of interest" description="Disordered" evidence="14">
    <location>
        <begin position="40"/>
        <end position="82"/>
    </location>
</feature>
<dbReference type="SMART" id="SM00615">
    <property type="entry name" value="EPH_lbd"/>
    <property type="match status" value="1"/>
</dbReference>
<keyword evidence="6" id="KW-0547">Nucleotide-binding</keyword>
<proteinExistence type="predicted"/>
<keyword evidence="10" id="KW-0472">Membrane</keyword>
<accession>A0A315VHS3</accession>
<evidence type="ECO:0000256" key="7">
    <source>
        <dbReference type="ARBA" id="ARBA00022777"/>
    </source>
</evidence>
<dbReference type="GO" id="GO:0007411">
    <property type="term" value="P:axon guidance"/>
    <property type="evidence" value="ECO:0007669"/>
    <property type="project" value="TreeGrafter"/>
</dbReference>
<dbReference type="AlphaFoldDB" id="A0A315VHS3"/>
<dbReference type="Gene3D" id="2.60.40.1770">
    <property type="entry name" value="ephrin a2 ectodomain"/>
    <property type="match status" value="1"/>
</dbReference>
<keyword evidence="3" id="KW-0808">Transferase</keyword>
<dbReference type="InterPro" id="IPR001426">
    <property type="entry name" value="Tyr_kinase_rcpt_V_CS"/>
</dbReference>
<organism evidence="16 17">
    <name type="scientific">Gambusia affinis</name>
    <name type="common">Western mosquitofish</name>
    <name type="synonym">Heterandria affinis</name>
    <dbReference type="NCBI Taxonomy" id="33528"/>
    <lineage>
        <taxon>Eukaryota</taxon>
        <taxon>Metazoa</taxon>
        <taxon>Chordata</taxon>
        <taxon>Craniata</taxon>
        <taxon>Vertebrata</taxon>
        <taxon>Euteleostomi</taxon>
        <taxon>Actinopterygii</taxon>
        <taxon>Neopterygii</taxon>
        <taxon>Teleostei</taxon>
        <taxon>Neoteleostei</taxon>
        <taxon>Acanthomorphata</taxon>
        <taxon>Ovalentaria</taxon>
        <taxon>Atherinomorphae</taxon>
        <taxon>Cyprinodontiformes</taxon>
        <taxon>Poeciliidae</taxon>
        <taxon>Poeciliinae</taxon>
        <taxon>Gambusia</taxon>
    </lineage>
</organism>
<sequence length="643" mass="71000">MSASAFPRQESEIDNAQAQNTSTRRCGPFAAAKNYLDLDHGLREPDTSSSERGTDILGPVIPPCASESSKSQSTQQKSKVPQREEADRTYCYGYLIVLSSHPGVFLLASWASIHLLPIFTFAMRDVLQDPPCSPISRLHHQFWSWGKTLPSSPSRPPDHGDRRLTVFCRHSGEIPSFRAAEKLSPSSVSGVSSQWDMPGTPHQKDPNQMPESPQQTGFRLAPAGLLGPWTSLLLAEGLTNIVWEVDGNKTPIHPSVILLDSKAQQTELEWISYPPNGWEEISGLDENYTPIRTYQVCKVMEPNQNNWLRTNWIEKGDAQRIFVELKFTLRDCNSLPGVVGACKETFNLYYQETDSEVGRGLRENQYVKIDTIAADESFTQGDLGERKMKLNTEVRIIGPLSRRGFYLAFQDVGACIALVSVKVYYKKCWSIIENLATFPDTVTGSEFSSLVEVEGMCVNDAEEEADNSPKMHCSAEGEWLVPIGKCICKAGFHQKGDACEPDSVSSGVHWFRGSCAILFPQTVLTQRITDTAASSVTVEEDGPHNGSPSLLINLFEGQLKEVPLVNVTQSLRPLRSFGGLRGGSVEKGPLKCPSSLPGFHFVKKCALPAQEHNGGLPVVFSNVSALVDRTLSRRRWMIAAVDP</sequence>
<evidence type="ECO:0000256" key="2">
    <source>
        <dbReference type="ARBA" id="ARBA00011902"/>
    </source>
</evidence>
<dbReference type="PANTHER" id="PTHR46877:SF9">
    <property type="entry name" value="EPHRIN TYPE-A RECEPTOR 7"/>
    <property type="match status" value="1"/>
</dbReference>
<feature type="domain" description="Eph LBD" evidence="15">
    <location>
        <begin position="255"/>
        <end position="433"/>
    </location>
</feature>
<keyword evidence="12" id="KW-0675">Receptor</keyword>
<dbReference type="EC" id="2.7.10.1" evidence="2"/>
<feature type="compositionally biased region" description="Polar residues" evidence="14">
    <location>
        <begin position="14"/>
        <end position="24"/>
    </location>
</feature>
<dbReference type="Proteomes" id="UP000250572">
    <property type="component" value="Unassembled WGS sequence"/>
</dbReference>
<feature type="region of interest" description="Disordered" evidence="14">
    <location>
        <begin position="1"/>
        <end position="24"/>
    </location>
</feature>
<dbReference type="PROSITE" id="PS00790">
    <property type="entry name" value="RECEPTOR_TYR_KIN_V_1"/>
    <property type="match status" value="1"/>
</dbReference>
<reference evidence="16 17" key="1">
    <citation type="journal article" date="2018" name="G3 (Bethesda)">
        <title>A High-Quality Reference Genome for the Invasive Mosquitofish Gambusia affinis Using a Chicago Library.</title>
        <authorList>
            <person name="Hoffberg S.L."/>
            <person name="Troendle N.J."/>
            <person name="Glenn T.C."/>
            <person name="Mahmud O."/>
            <person name="Louha S."/>
            <person name="Chalopin D."/>
            <person name="Bennetzen J.L."/>
            <person name="Mauricio R."/>
        </authorList>
    </citation>
    <scope>NUCLEOTIDE SEQUENCE [LARGE SCALE GENOMIC DNA]</scope>
    <source>
        <strain evidence="16">NE01/NJP1002.9</strain>
        <tissue evidence="16">Muscle</tissue>
    </source>
</reference>
<dbReference type="FunFam" id="2.60.40.1770:FF:000001">
    <property type="entry name" value="Ephrin type-A receptor 5"/>
    <property type="match status" value="1"/>
</dbReference>
<keyword evidence="5" id="KW-0732">Signal</keyword>
<evidence type="ECO:0000256" key="8">
    <source>
        <dbReference type="ARBA" id="ARBA00022840"/>
    </source>
</evidence>
<evidence type="ECO:0000256" key="5">
    <source>
        <dbReference type="ARBA" id="ARBA00022729"/>
    </source>
</evidence>
<dbReference type="Gene3D" id="2.60.120.260">
    <property type="entry name" value="Galactose-binding domain-like"/>
    <property type="match status" value="1"/>
</dbReference>
<dbReference type="GO" id="GO:0005524">
    <property type="term" value="F:ATP binding"/>
    <property type="evidence" value="ECO:0007669"/>
    <property type="project" value="UniProtKB-KW"/>
</dbReference>
<feature type="compositionally biased region" description="Low complexity" evidence="14">
    <location>
        <begin position="184"/>
        <end position="193"/>
    </location>
</feature>
<feature type="compositionally biased region" description="Low complexity" evidence="14">
    <location>
        <begin position="66"/>
        <end position="79"/>
    </location>
</feature>
<evidence type="ECO:0000256" key="14">
    <source>
        <dbReference type="SAM" id="MobiDB-lite"/>
    </source>
</evidence>
<evidence type="ECO:0000256" key="1">
    <source>
        <dbReference type="ARBA" id="ARBA00004167"/>
    </source>
</evidence>
<name>A0A315VHS3_GAMAF</name>
<dbReference type="PANTHER" id="PTHR46877">
    <property type="entry name" value="EPH RECEPTOR A5"/>
    <property type="match status" value="1"/>
</dbReference>
<dbReference type="EMBL" id="NHOQ01001886">
    <property type="protein sequence ID" value="PWA21845.1"/>
    <property type="molecule type" value="Genomic_DNA"/>
</dbReference>
<dbReference type="Pfam" id="PF25599">
    <property type="entry name" value="Ephrin_CRD"/>
    <property type="match status" value="1"/>
</dbReference>
<dbReference type="PROSITE" id="PS51550">
    <property type="entry name" value="EPH_LBD"/>
    <property type="match status" value="1"/>
</dbReference>
<evidence type="ECO:0000313" key="16">
    <source>
        <dbReference type="EMBL" id="PWA21845.1"/>
    </source>
</evidence>
<keyword evidence="9" id="KW-1133">Transmembrane helix</keyword>
<keyword evidence="8" id="KW-0067">ATP-binding</keyword>
<dbReference type="InterPro" id="IPR001090">
    <property type="entry name" value="Ephrin_rcpt_lig-bd_dom"/>
</dbReference>
<evidence type="ECO:0000256" key="9">
    <source>
        <dbReference type="ARBA" id="ARBA00022989"/>
    </source>
</evidence>
<evidence type="ECO:0000256" key="3">
    <source>
        <dbReference type="ARBA" id="ARBA00022679"/>
    </source>
</evidence>
<comment type="subcellular location">
    <subcellularLocation>
        <location evidence="1">Membrane</location>
        <topology evidence="1">Single-pass membrane protein</topology>
    </subcellularLocation>
</comment>
<dbReference type="InterPro" id="IPR050449">
    <property type="entry name" value="Ephrin_rcpt_TKs"/>
</dbReference>
<protein>
    <recommendedName>
        <fullName evidence="2">receptor protein-tyrosine kinase</fullName>
        <ecNumber evidence="2">2.7.10.1</ecNumber>
    </recommendedName>
</protein>
<evidence type="ECO:0000256" key="12">
    <source>
        <dbReference type="ARBA" id="ARBA00023170"/>
    </source>
</evidence>
<keyword evidence="13" id="KW-0325">Glycoprotein</keyword>
<dbReference type="GO" id="GO:0005886">
    <property type="term" value="C:plasma membrane"/>
    <property type="evidence" value="ECO:0007669"/>
    <property type="project" value="TreeGrafter"/>
</dbReference>
<dbReference type="SUPFAM" id="SSF49785">
    <property type="entry name" value="Galactose-binding domain-like"/>
    <property type="match status" value="1"/>
</dbReference>
<evidence type="ECO:0000256" key="10">
    <source>
        <dbReference type="ARBA" id="ARBA00023136"/>
    </source>
</evidence>
<feature type="region of interest" description="Disordered" evidence="14">
    <location>
        <begin position="184"/>
        <end position="216"/>
    </location>
</feature>
<dbReference type="GO" id="GO:0030425">
    <property type="term" value="C:dendrite"/>
    <property type="evidence" value="ECO:0007669"/>
    <property type="project" value="TreeGrafter"/>
</dbReference>
<keyword evidence="7" id="KW-0418">Kinase</keyword>
<evidence type="ECO:0000256" key="6">
    <source>
        <dbReference type="ARBA" id="ARBA00022741"/>
    </source>
</evidence>
<keyword evidence="17" id="KW-1185">Reference proteome</keyword>
<evidence type="ECO:0000259" key="15">
    <source>
        <dbReference type="PROSITE" id="PS51550"/>
    </source>
</evidence>